<sequence length="226" mass="24065">MTDTLSALAGLPVIGLIQGGGWTMWLIAALAVILLAVILWKVWSLWRMGLWGGRHSRRAVDLWGRGRWADALAQVMGRPSARARVVQAAIGTSMDARFDEAAAREETARIARQALYRAREGLRALELIATIAPLLGLLGTVLGMIAAFQVLQTAGNQANPSDLAGGIWEALLTTAAGMAVAIPAGVALSWFESLSDRLQSDLEDLATRIFVAPRAAPRPHLAEAAA</sequence>
<evidence type="ECO:0000259" key="10">
    <source>
        <dbReference type="Pfam" id="PF01618"/>
    </source>
</evidence>
<keyword evidence="7 9" id="KW-0472">Membrane</keyword>
<dbReference type="Pfam" id="PF01618">
    <property type="entry name" value="MotA_ExbB"/>
    <property type="match status" value="1"/>
</dbReference>
<evidence type="ECO:0000256" key="4">
    <source>
        <dbReference type="ARBA" id="ARBA00022692"/>
    </source>
</evidence>
<feature type="transmembrane region" description="Helical" evidence="9">
    <location>
        <begin position="127"/>
        <end position="150"/>
    </location>
</feature>
<comment type="similarity">
    <text evidence="8">Belongs to the exbB/tolQ family.</text>
</comment>
<keyword evidence="5 8" id="KW-0653">Protein transport</keyword>
<feature type="transmembrane region" description="Helical" evidence="9">
    <location>
        <begin position="170"/>
        <end position="191"/>
    </location>
</feature>
<name>A0A418ZNR1_9RHOB</name>
<comment type="caution">
    <text evidence="11">The sequence shown here is derived from an EMBL/GenBank/DDBJ whole genome shotgun (WGS) entry which is preliminary data.</text>
</comment>
<dbReference type="RefSeq" id="WP_119887941.1">
    <property type="nucleotide sequence ID" value="NZ_CP067169.1"/>
</dbReference>
<organism evidence="11 12">
    <name type="scientific">Paracoccus aestuarii</name>
    <dbReference type="NCBI Taxonomy" id="453842"/>
    <lineage>
        <taxon>Bacteria</taxon>
        <taxon>Pseudomonadati</taxon>
        <taxon>Pseudomonadota</taxon>
        <taxon>Alphaproteobacteria</taxon>
        <taxon>Rhodobacterales</taxon>
        <taxon>Paracoccaceae</taxon>
        <taxon>Paracoccus</taxon>
    </lineage>
</organism>
<dbReference type="OrthoDB" id="4045at2"/>
<dbReference type="EMBL" id="QZEV01000223">
    <property type="protein sequence ID" value="RJK93098.1"/>
    <property type="molecule type" value="Genomic_DNA"/>
</dbReference>
<evidence type="ECO:0000256" key="7">
    <source>
        <dbReference type="ARBA" id="ARBA00023136"/>
    </source>
</evidence>
<dbReference type="AlphaFoldDB" id="A0A418ZNR1"/>
<evidence type="ECO:0000256" key="9">
    <source>
        <dbReference type="SAM" id="Phobius"/>
    </source>
</evidence>
<reference evidence="11 12" key="1">
    <citation type="submission" date="2018-09" db="EMBL/GenBank/DDBJ databases">
        <title>Paracoccus onubensis nov. sp. a moderate halophilic bacterium isolated from Gruta de las Maravillas (Aracena, Spain).</title>
        <authorList>
            <person name="Jurado V."/>
            <person name="Gutierrez-Patricio S."/>
            <person name="Gonzalez-Pimentel J.L."/>
            <person name="Laiz L."/>
            <person name="Saiz-Jimenez C."/>
        </authorList>
    </citation>
    <scope>NUCLEOTIDE SEQUENCE [LARGE SCALE GENOMIC DNA]</scope>
    <source>
        <strain evidence="11 12">DSM 19484</strain>
    </source>
</reference>
<proteinExistence type="inferred from homology"/>
<keyword evidence="2 8" id="KW-0813">Transport</keyword>
<feature type="domain" description="MotA/TolQ/ExbB proton channel" evidence="10">
    <location>
        <begin position="83"/>
        <end position="203"/>
    </location>
</feature>
<comment type="subcellular location">
    <subcellularLocation>
        <location evidence="1">Cell membrane</location>
        <topology evidence="1">Multi-pass membrane protein</topology>
    </subcellularLocation>
    <subcellularLocation>
        <location evidence="8">Membrane</location>
        <topology evidence="8">Multi-pass membrane protein</topology>
    </subcellularLocation>
</comment>
<dbReference type="GO" id="GO:0017038">
    <property type="term" value="P:protein import"/>
    <property type="evidence" value="ECO:0007669"/>
    <property type="project" value="TreeGrafter"/>
</dbReference>
<dbReference type="GO" id="GO:0005886">
    <property type="term" value="C:plasma membrane"/>
    <property type="evidence" value="ECO:0007669"/>
    <property type="project" value="UniProtKB-SubCell"/>
</dbReference>
<evidence type="ECO:0000256" key="3">
    <source>
        <dbReference type="ARBA" id="ARBA00022475"/>
    </source>
</evidence>
<feature type="transmembrane region" description="Helical" evidence="9">
    <location>
        <begin position="25"/>
        <end position="46"/>
    </location>
</feature>
<keyword evidence="4 9" id="KW-0812">Transmembrane</keyword>
<dbReference type="Proteomes" id="UP000285530">
    <property type="component" value="Unassembled WGS sequence"/>
</dbReference>
<dbReference type="InterPro" id="IPR050790">
    <property type="entry name" value="ExbB/TolQ_transport"/>
</dbReference>
<dbReference type="PANTHER" id="PTHR30625:SF15">
    <property type="entry name" value="BIOPOLYMER TRANSPORT PROTEIN EXBB"/>
    <property type="match status" value="1"/>
</dbReference>
<evidence type="ECO:0000256" key="1">
    <source>
        <dbReference type="ARBA" id="ARBA00004651"/>
    </source>
</evidence>
<dbReference type="InterPro" id="IPR002898">
    <property type="entry name" value="MotA_ExbB_proton_chnl"/>
</dbReference>
<evidence type="ECO:0000256" key="5">
    <source>
        <dbReference type="ARBA" id="ARBA00022927"/>
    </source>
</evidence>
<evidence type="ECO:0000256" key="2">
    <source>
        <dbReference type="ARBA" id="ARBA00022448"/>
    </source>
</evidence>
<evidence type="ECO:0000256" key="8">
    <source>
        <dbReference type="RuleBase" id="RU004057"/>
    </source>
</evidence>
<accession>A0A418ZNR1</accession>
<keyword evidence="3" id="KW-1003">Cell membrane</keyword>
<keyword evidence="6 9" id="KW-1133">Transmembrane helix</keyword>
<gene>
    <name evidence="11" type="ORF">D3P06_19000</name>
</gene>
<evidence type="ECO:0000256" key="6">
    <source>
        <dbReference type="ARBA" id="ARBA00022989"/>
    </source>
</evidence>
<evidence type="ECO:0000313" key="11">
    <source>
        <dbReference type="EMBL" id="RJK93098.1"/>
    </source>
</evidence>
<evidence type="ECO:0000313" key="12">
    <source>
        <dbReference type="Proteomes" id="UP000285530"/>
    </source>
</evidence>
<protein>
    <submittedName>
        <fullName evidence="11">MotA/TolQ/ExbB proton channel family protein</fullName>
    </submittedName>
</protein>
<keyword evidence="12" id="KW-1185">Reference proteome</keyword>
<dbReference type="PANTHER" id="PTHR30625">
    <property type="entry name" value="PROTEIN TOLQ"/>
    <property type="match status" value="1"/>
</dbReference>